<accession>A0A7S4A7X9</accession>
<protein>
    <recommendedName>
        <fullName evidence="2">Nucleotide-diphospho-sugar transferase domain-containing protein</fullName>
    </recommendedName>
</protein>
<organism evidence="3">
    <name type="scientific">Pelagomonas calceolata</name>
    <dbReference type="NCBI Taxonomy" id="35677"/>
    <lineage>
        <taxon>Eukaryota</taxon>
        <taxon>Sar</taxon>
        <taxon>Stramenopiles</taxon>
        <taxon>Ochrophyta</taxon>
        <taxon>Pelagophyceae</taxon>
        <taxon>Pelagomonadales</taxon>
        <taxon>Pelagomonadaceae</taxon>
        <taxon>Pelagomonas</taxon>
    </lineage>
</organism>
<gene>
    <name evidence="3" type="ORF">PCAL00307_LOCUS21890</name>
    <name evidence="4" type="ORF">PECAL_4P03870</name>
</gene>
<evidence type="ECO:0000313" key="3">
    <source>
        <dbReference type="EMBL" id="CAE0706439.1"/>
    </source>
</evidence>
<feature type="domain" description="Nucleotide-diphospho-sugar transferase" evidence="2">
    <location>
        <begin position="126"/>
        <end position="214"/>
    </location>
</feature>
<name>A0A7S4A7X9_9STRA</name>
<evidence type="ECO:0000313" key="4">
    <source>
        <dbReference type="EMBL" id="CAH0373207.1"/>
    </source>
</evidence>
<dbReference type="InterPro" id="IPR005069">
    <property type="entry name" value="Nucl-diP-sugar_transferase"/>
</dbReference>
<dbReference type="EMBL" id="HBIW01025409">
    <property type="protein sequence ID" value="CAE0706439.1"/>
    <property type="molecule type" value="Transcribed_RNA"/>
</dbReference>
<proteinExistence type="predicted"/>
<reference evidence="3" key="1">
    <citation type="submission" date="2021-01" db="EMBL/GenBank/DDBJ databases">
        <authorList>
            <person name="Corre E."/>
            <person name="Pelletier E."/>
            <person name="Niang G."/>
            <person name="Scheremetjew M."/>
            <person name="Finn R."/>
            <person name="Kale V."/>
            <person name="Holt S."/>
            <person name="Cochrane G."/>
            <person name="Meng A."/>
            <person name="Brown T."/>
            <person name="Cohen L."/>
        </authorList>
    </citation>
    <scope>NUCLEOTIDE SEQUENCE</scope>
    <source>
        <strain evidence="3">CCMP1756</strain>
    </source>
</reference>
<keyword evidence="1" id="KW-0732">Signal</keyword>
<dbReference type="AlphaFoldDB" id="A0A7S4A7X9"/>
<evidence type="ECO:0000259" key="2">
    <source>
        <dbReference type="Pfam" id="PF03407"/>
    </source>
</evidence>
<evidence type="ECO:0000313" key="5">
    <source>
        <dbReference type="Proteomes" id="UP000789595"/>
    </source>
</evidence>
<dbReference type="Pfam" id="PF03407">
    <property type="entry name" value="Nucleotid_trans"/>
    <property type="match status" value="1"/>
</dbReference>
<feature type="signal peptide" evidence="1">
    <location>
        <begin position="1"/>
        <end position="27"/>
    </location>
</feature>
<feature type="chain" id="PRO_5035593692" description="Nucleotide-diphospho-sugar transferase domain-containing protein" evidence="1">
    <location>
        <begin position="28"/>
        <end position="290"/>
    </location>
</feature>
<dbReference type="EMBL" id="CAKKNE010000004">
    <property type="protein sequence ID" value="CAH0373207.1"/>
    <property type="molecule type" value="Genomic_DNA"/>
</dbReference>
<dbReference type="Proteomes" id="UP000789595">
    <property type="component" value="Unassembled WGS sequence"/>
</dbReference>
<reference evidence="4" key="2">
    <citation type="submission" date="2021-11" db="EMBL/GenBank/DDBJ databases">
        <authorList>
            <consortium name="Genoscope - CEA"/>
            <person name="William W."/>
        </authorList>
    </citation>
    <scope>NUCLEOTIDE SEQUENCE</scope>
</reference>
<sequence length="290" mass="30704">MGGGSRAGHRLARAALLCAAFAAAGSATPATDNATHTIVATVLNGKYAPLFELWHPRFAAATDARVELVVACLDDDAVAAVRRLDTRARTLEATGGAHDVAAARLAKVHTVLRLVREEAAGSKRLVIYSDVDAFWLQSPISRLRRIEAPLAFSRDGVATAAGFDGKRGFALCAGFFVARPTEAAASFLDAWRLKGRGGRSSDQVAANELYDEGVGIIADEVVDRCPRGAVPAVWHPYSPAQISGKVFFWGRVLAKIASGDGDAFAGVRCSWGGRHKGRNRRAGGVVTARR</sequence>
<keyword evidence="5" id="KW-1185">Reference proteome</keyword>
<evidence type="ECO:0000256" key="1">
    <source>
        <dbReference type="SAM" id="SignalP"/>
    </source>
</evidence>